<organism evidence="2 3">
    <name type="scientific">Rhodospirillum rubrum (strain ATCC 11170 / ATH 1.1.1 / DSM 467 / LMG 4362 / NCIMB 8255 / S1)</name>
    <dbReference type="NCBI Taxonomy" id="269796"/>
    <lineage>
        <taxon>Bacteria</taxon>
        <taxon>Pseudomonadati</taxon>
        <taxon>Pseudomonadota</taxon>
        <taxon>Alphaproteobacteria</taxon>
        <taxon>Rhodospirillales</taxon>
        <taxon>Rhodospirillaceae</taxon>
        <taxon>Rhodospirillum</taxon>
    </lineage>
</organism>
<evidence type="ECO:0008006" key="4">
    <source>
        <dbReference type="Google" id="ProtNLM"/>
    </source>
</evidence>
<dbReference type="EnsemblBacteria" id="ABC23388">
    <property type="protein sequence ID" value="ABC23388"/>
    <property type="gene ID" value="Rru_A2591"/>
</dbReference>
<evidence type="ECO:0000313" key="3">
    <source>
        <dbReference type="Proteomes" id="UP000001929"/>
    </source>
</evidence>
<gene>
    <name evidence="2" type="ordered locus">Rru_A2591</name>
</gene>
<dbReference type="HOGENOM" id="CLU_1165133_0_0_5"/>
<feature type="region of interest" description="Disordered" evidence="1">
    <location>
        <begin position="209"/>
        <end position="238"/>
    </location>
</feature>
<dbReference type="PATRIC" id="fig|269796.9.peg.2700"/>
<evidence type="ECO:0000256" key="1">
    <source>
        <dbReference type="SAM" id="MobiDB-lite"/>
    </source>
</evidence>
<dbReference type="Pfam" id="PF03592">
    <property type="entry name" value="Terminase_2"/>
    <property type="match status" value="1"/>
</dbReference>
<sequence length="238" mass="25180">MAQSPNDVDPRLPALSPAERRFVACYLANGRKGAKAWREAVEAGAAPRVASRKAAAWLARDPVRAALARAERRARARTGAVIERYAITEERVLSELASLAFSRPMDLMRVTADGGAVVDLSALDERQAAAIAELTVDEYVAGKGEEARPVKRTRVKLADKLRALTLLGLRLGLWKRPAEGARSPGLGGGFAGGGLSALLAEATRLAQEGAVNQEAREGAQETREGAVENLGECDGDAS</sequence>
<dbReference type="GO" id="GO:0051276">
    <property type="term" value="P:chromosome organization"/>
    <property type="evidence" value="ECO:0007669"/>
    <property type="project" value="InterPro"/>
</dbReference>
<name>Q2RR57_RHORT</name>
<feature type="compositionally biased region" description="Basic and acidic residues" evidence="1">
    <location>
        <begin position="214"/>
        <end position="226"/>
    </location>
</feature>
<dbReference type="RefSeq" id="WP_011390341.1">
    <property type="nucleotide sequence ID" value="NC_007643.1"/>
</dbReference>
<keyword evidence="3" id="KW-1185">Reference proteome</keyword>
<proteinExistence type="predicted"/>
<reference evidence="2 3" key="1">
    <citation type="journal article" date="2011" name="Stand. Genomic Sci.">
        <title>Complete genome sequence of Rhodospirillum rubrum type strain (S1).</title>
        <authorList>
            <person name="Munk A.C."/>
            <person name="Copeland A."/>
            <person name="Lucas S."/>
            <person name="Lapidus A."/>
            <person name="Del Rio T.G."/>
            <person name="Barry K."/>
            <person name="Detter J.C."/>
            <person name="Hammon N."/>
            <person name="Israni S."/>
            <person name="Pitluck S."/>
            <person name="Brettin T."/>
            <person name="Bruce D."/>
            <person name="Han C."/>
            <person name="Tapia R."/>
            <person name="Gilna P."/>
            <person name="Schmutz J."/>
            <person name="Larimer F."/>
            <person name="Land M."/>
            <person name="Kyrpides N.C."/>
            <person name="Mavromatis K."/>
            <person name="Richardson P."/>
            <person name="Rohde M."/>
            <person name="Goker M."/>
            <person name="Klenk H.P."/>
            <person name="Zhang Y."/>
            <person name="Roberts G.P."/>
            <person name="Reslewic S."/>
            <person name="Schwartz D.C."/>
        </authorList>
    </citation>
    <scope>NUCLEOTIDE SEQUENCE [LARGE SCALE GENOMIC DNA]</scope>
    <source>
        <strain evidence="3">ATCC 11170 / ATH 1.1.1 / DSM 467 / LMG 4362 / NCIMB 8255 / S1</strain>
    </source>
</reference>
<dbReference type="STRING" id="269796.Rru_A2591"/>
<dbReference type="InterPro" id="IPR005335">
    <property type="entry name" value="Terminase_ssu"/>
</dbReference>
<accession>Q2RR57</accession>
<dbReference type="AlphaFoldDB" id="Q2RR57"/>
<protein>
    <recommendedName>
        <fullName evidence="4">Terminase small subunit</fullName>
    </recommendedName>
</protein>
<dbReference type="KEGG" id="rru:Rru_A2591"/>
<dbReference type="EMBL" id="CP000230">
    <property type="protein sequence ID" value="ABC23388.1"/>
    <property type="molecule type" value="Genomic_DNA"/>
</dbReference>
<evidence type="ECO:0000313" key="2">
    <source>
        <dbReference type="EMBL" id="ABC23388.1"/>
    </source>
</evidence>
<dbReference type="Proteomes" id="UP000001929">
    <property type="component" value="Chromosome"/>
</dbReference>